<evidence type="ECO:0000313" key="1">
    <source>
        <dbReference type="EMBL" id="KAK8157247.1"/>
    </source>
</evidence>
<evidence type="ECO:0008006" key="3">
    <source>
        <dbReference type="Google" id="ProtNLM"/>
    </source>
</evidence>
<dbReference type="Proteomes" id="UP001456524">
    <property type="component" value="Unassembled WGS sequence"/>
</dbReference>
<gene>
    <name evidence="1" type="ORF">IWX90DRAFT_318589</name>
</gene>
<evidence type="ECO:0000313" key="2">
    <source>
        <dbReference type="Proteomes" id="UP001456524"/>
    </source>
</evidence>
<accession>A0ABR1XJA7</accession>
<name>A0ABR1XJA7_9PEZI</name>
<sequence>MLLIAAPVCLVVNRTAHRLYPESLTSHGNNPPHLHSSTHWYAEVPVTFSRGPASAQHHTTLRADQQSLTFRRATPARLYCTLFSQLAHRQTDRQAFFPMGTPHHLRSTAPQLSARLTGSTLEHVKTTESTPNRYRVRAACNGHRVRRLARVETVYLGRGGVFLTQ</sequence>
<protein>
    <recommendedName>
        <fullName evidence="3">Secreted protein</fullName>
    </recommendedName>
</protein>
<organism evidence="1 2">
    <name type="scientific">Phyllosticta citrichinensis</name>
    <dbReference type="NCBI Taxonomy" id="1130410"/>
    <lineage>
        <taxon>Eukaryota</taxon>
        <taxon>Fungi</taxon>
        <taxon>Dikarya</taxon>
        <taxon>Ascomycota</taxon>
        <taxon>Pezizomycotina</taxon>
        <taxon>Dothideomycetes</taxon>
        <taxon>Dothideomycetes incertae sedis</taxon>
        <taxon>Botryosphaeriales</taxon>
        <taxon>Phyllostictaceae</taxon>
        <taxon>Phyllosticta</taxon>
    </lineage>
</organism>
<keyword evidence="2" id="KW-1185">Reference proteome</keyword>
<comment type="caution">
    <text evidence="1">The sequence shown here is derived from an EMBL/GenBank/DDBJ whole genome shotgun (WGS) entry which is preliminary data.</text>
</comment>
<reference evidence="1 2" key="1">
    <citation type="journal article" date="2022" name="G3 (Bethesda)">
        <title>Enemy or ally: a genomic approach to elucidate the lifestyle of Phyllosticta citrichinaensis.</title>
        <authorList>
            <person name="Buijs V.A."/>
            <person name="Groenewald J.Z."/>
            <person name="Haridas S."/>
            <person name="LaButti K.M."/>
            <person name="Lipzen A."/>
            <person name="Martin F.M."/>
            <person name="Barry K."/>
            <person name="Grigoriev I.V."/>
            <person name="Crous P.W."/>
            <person name="Seidl M.F."/>
        </authorList>
    </citation>
    <scope>NUCLEOTIDE SEQUENCE [LARGE SCALE GENOMIC DNA]</scope>
    <source>
        <strain evidence="1 2">CBS 129764</strain>
    </source>
</reference>
<proteinExistence type="predicted"/>
<dbReference type="EMBL" id="JBBWUH010000009">
    <property type="protein sequence ID" value="KAK8157247.1"/>
    <property type="molecule type" value="Genomic_DNA"/>
</dbReference>